<proteinExistence type="predicted"/>
<evidence type="ECO:0000313" key="2">
    <source>
        <dbReference type="EnsemblMetazoa" id="CLYHEMP020984.1"/>
    </source>
</evidence>
<keyword evidence="3" id="KW-1185">Reference proteome</keyword>
<evidence type="ECO:0000256" key="1">
    <source>
        <dbReference type="SAM" id="MobiDB-lite"/>
    </source>
</evidence>
<feature type="compositionally biased region" description="Polar residues" evidence="1">
    <location>
        <begin position="53"/>
        <end position="91"/>
    </location>
</feature>
<feature type="region of interest" description="Disordered" evidence="1">
    <location>
        <begin position="1"/>
        <end position="91"/>
    </location>
</feature>
<feature type="region of interest" description="Disordered" evidence="1">
    <location>
        <begin position="239"/>
        <end position="284"/>
    </location>
</feature>
<feature type="region of interest" description="Disordered" evidence="1">
    <location>
        <begin position="385"/>
        <end position="406"/>
    </location>
</feature>
<sequence length="706" mass="80243">MMWEDPKKFLKKKNPQQGVRRYRRASENPMEALQIVLKQYRNSPPQSEADGHNLSNNEQSPESSPQRQASNNGSNLDQSDAPQQNMPNPNQLAKCLQDLTNESAGIHSNDECQMIEVLPSGQPRLTILEDVSSIRTRHNMGLGPLMLIEQMRNTCKASTDIVRPSLRRSRLKATDKSFLRPLEEGAEKGKPLRHKKGDVPWGVRMRRWRPCDDGVSQDERSMELLEHVEEDKFYKMTGSSKSVENTNSHTHSVFQTDEDTFSMPPKDQKIEDSPSPPRGEQTPSMVLDTEGVHQTVSEQELCIGDSLLGAVGYDRPKLDTSSQAIEGRSELFKGDSPSANIKVASFGDINTSPEVHTQRFSAPVLNTVRYDDILSPEVFEKHNKDVKLKRKQSKTKATRANMSASKESFKKKLPSDMFIAHKDETESAVSLTWHSGRSSSGNLTLSNKSLKISAIEAEKQSIFEGIKSRGLYAAYQACMSEFEFEMDKEVDQGQANGTEEPETERERGPVITYDLENEVEEEEGEYVVSRWVRSEDAVTEQLIIPDTHWVRNEDCTETQTSEVPVVNEVEDIQIVNQEQERSIDESKRESCSIALYNERLTKIMKAITKVHQEQCGHFTELDCEHRVGMSPINDVINENRRSTVMSRVSAFIQRRTKLRRMRNRVKRVWKAIKKPAVWCIGGRKTNTNHNVAAQVFQVEFVDDDQM</sequence>
<evidence type="ECO:0000313" key="3">
    <source>
        <dbReference type="Proteomes" id="UP000594262"/>
    </source>
</evidence>
<dbReference type="Proteomes" id="UP000594262">
    <property type="component" value="Unplaced"/>
</dbReference>
<name>A0A7M5XBT2_9CNID</name>
<accession>A0A7M5XBT2</accession>
<feature type="compositionally biased region" description="Polar residues" evidence="1">
    <location>
        <begin position="239"/>
        <end position="255"/>
    </location>
</feature>
<organism evidence="2 3">
    <name type="scientific">Clytia hemisphaerica</name>
    <dbReference type="NCBI Taxonomy" id="252671"/>
    <lineage>
        <taxon>Eukaryota</taxon>
        <taxon>Metazoa</taxon>
        <taxon>Cnidaria</taxon>
        <taxon>Hydrozoa</taxon>
        <taxon>Hydroidolina</taxon>
        <taxon>Leptothecata</taxon>
        <taxon>Obeliida</taxon>
        <taxon>Clytiidae</taxon>
        <taxon>Clytia</taxon>
    </lineage>
</organism>
<dbReference type="EnsemblMetazoa" id="CLYHEMT020984.1">
    <property type="protein sequence ID" value="CLYHEMP020984.1"/>
    <property type="gene ID" value="CLYHEMG020984"/>
</dbReference>
<reference evidence="2" key="1">
    <citation type="submission" date="2021-01" db="UniProtKB">
        <authorList>
            <consortium name="EnsemblMetazoa"/>
        </authorList>
    </citation>
    <scope>IDENTIFICATION</scope>
</reference>
<protein>
    <submittedName>
        <fullName evidence="2">Uncharacterized protein</fullName>
    </submittedName>
</protein>
<feature type="compositionally biased region" description="Basic residues" evidence="1">
    <location>
        <begin position="387"/>
        <end position="397"/>
    </location>
</feature>
<dbReference type="AlphaFoldDB" id="A0A7M5XBT2"/>